<dbReference type="Pfam" id="PF00072">
    <property type="entry name" value="Response_reg"/>
    <property type="match status" value="1"/>
</dbReference>
<dbReference type="SUPFAM" id="SSF52172">
    <property type="entry name" value="CheY-like"/>
    <property type="match status" value="1"/>
</dbReference>
<evidence type="ECO:0000256" key="2">
    <source>
        <dbReference type="ARBA" id="ARBA00023012"/>
    </source>
</evidence>
<keyword evidence="5" id="KW-0804">Transcription</keyword>
<dbReference type="CDD" id="cd17574">
    <property type="entry name" value="REC_OmpR"/>
    <property type="match status" value="1"/>
</dbReference>
<dbReference type="PANTHER" id="PTHR48111:SF22">
    <property type="entry name" value="REGULATOR OF RPOS"/>
    <property type="match status" value="1"/>
</dbReference>
<dbReference type="InterPro" id="IPR036388">
    <property type="entry name" value="WH-like_DNA-bd_sf"/>
</dbReference>
<evidence type="ECO:0000256" key="6">
    <source>
        <dbReference type="PROSITE-ProRule" id="PRU00169"/>
    </source>
</evidence>
<dbReference type="Pfam" id="PF00486">
    <property type="entry name" value="Trans_reg_C"/>
    <property type="match status" value="1"/>
</dbReference>
<gene>
    <name evidence="10" type="ORF">J2S15_003439</name>
</gene>
<keyword evidence="3" id="KW-0805">Transcription regulation</keyword>
<proteinExistence type="predicted"/>
<keyword evidence="1 6" id="KW-0597">Phosphoprotein</keyword>
<dbReference type="GO" id="GO:0003677">
    <property type="term" value="F:DNA binding"/>
    <property type="evidence" value="ECO:0007669"/>
    <property type="project" value="UniProtKB-KW"/>
</dbReference>
<feature type="modified residue" description="4-aspartylphosphate" evidence="6">
    <location>
        <position position="52"/>
    </location>
</feature>
<dbReference type="CDD" id="cd00383">
    <property type="entry name" value="trans_reg_C"/>
    <property type="match status" value="1"/>
</dbReference>
<dbReference type="Gene3D" id="1.10.10.10">
    <property type="entry name" value="Winged helix-like DNA-binding domain superfamily/Winged helix DNA-binding domain"/>
    <property type="match status" value="1"/>
</dbReference>
<evidence type="ECO:0000256" key="1">
    <source>
        <dbReference type="ARBA" id="ARBA00022553"/>
    </source>
</evidence>
<organism evidence="10 11">
    <name type="scientific">Breznakia pachnodae</name>
    <dbReference type="NCBI Taxonomy" id="265178"/>
    <lineage>
        <taxon>Bacteria</taxon>
        <taxon>Bacillati</taxon>
        <taxon>Bacillota</taxon>
        <taxon>Erysipelotrichia</taxon>
        <taxon>Erysipelotrichales</taxon>
        <taxon>Erysipelotrichaceae</taxon>
        <taxon>Breznakia</taxon>
    </lineage>
</organism>
<dbReference type="InterPro" id="IPR039420">
    <property type="entry name" value="WalR-like"/>
</dbReference>
<evidence type="ECO:0000313" key="11">
    <source>
        <dbReference type="Proteomes" id="UP001230220"/>
    </source>
</evidence>
<dbReference type="PROSITE" id="PS51755">
    <property type="entry name" value="OMPR_PHOB"/>
    <property type="match status" value="1"/>
</dbReference>
<dbReference type="EMBL" id="JAUSUR010000007">
    <property type="protein sequence ID" value="MDQ0362685.1"/>
    <property type="molecule type" value="Genomic_DNA"/>
</dbReference>
<evidence type="ECO:0000256" key="7">
    <source>
        <dbReference type="PROSITE-ProRule" id="PRU01091"/>
    </source>
</evidence>
<dbReference type="SMART" id="SM00862">
    <property type="entry name" value="Trans_reg_C"/>
    <property type="match status" value="1"/>
</dbReference>
<keyword evidence="2" id="KW-0902">Two-component regulatory system</keyword>
<dbReference type="PROSITE" id="PS50110">
    <property type="entry name" value="RESPONSE_REGULATORY"/>
    <property type="match status" value="1"/>
</dbReference>
<dbReference type="SMART" id="SM00448">
    <property type="entry name" value="REC"/>
    <property type="match status" value="1"/>
</dbReference>
<feature type="domain" description="Response regulatory" evidence="8">
    <location>
        <begin position="3"/>
        <end position="116"/>
    </location>
</feature>
<evidence type="ECO:0000259" key="8">
    <source>
        <dbReference type="PROSITE" id="PS50110"/>
    </source>
</evidence>
<keyword evidence="4 7" id="KW-0238">DNA-binding</keyword>
<dbReference type="InterPro" id="IPR011006">
    <property type="entry name" value="CheY-like_superfamily"/>
</dbReference>
<protein>
    <submittedName>
        <fullName evidence="10">DNA-binding response OmpR family regulator</fullName>
    </submittedName>
</protein>
<name>A0ABU0E7A5_9FIRM</name>
<dbReference type="SUPFAM" id="SSF46894">
    <property type="entry name" value="C-terminal effector domain of the bipartite response regulators"/>
    <property type="match status" value="1"/>
</dbReference>
<dbReference type="Proteomes" id="UP001230220">
    <property type="component" value="Unassembled WGS sequence"/>
</dbReference>
<evidence type="ECO:0000259" key="9">
    <source>
        <dbReference type="PROSITE" id="PS51755"/>
    </source>
</evidence>
<evidence type="ECO:0000256" key="5">
    <source>
        <dbReference type="ARBA" id="ARBA00023163"/>
    </source>
</evidence>
<dbReference type="RefSeq" id="WP_307410544.1">
    <property type="nucleotide sequence ID" value="NZ_JAUSUR010000007.1"/>
</dbReference>
<reference evidence="10 11" key="1">
    <citation type="submission" date="2023-07" db="EMBL/GenBank/DDBJ databases">
        <title>Genomic Encyclopedia of Type Strains, Phase IV (KMG-IV): sequencing the most valuable type-strain genomes for metagenomic binning, comparative biology and taxonomic classification.</title>
        <authorList>
            <person name="Goeker M."/>
        </authorList>
    </citation>
    <scope>NUCLEOTIDE SEQUENCE [LARGE SCALE GENOMIC DNA]</scope>
    <source>
        <strain evidence="10 11">DSM 16784</strain>
    </source>
</reference>
<dbReference type="Gene3D" id="6.10.250.690">
    <property type="match status" value="1"/>
</dbReference>
<evidence type="ECO:0000313" key="10">
    <source>
        <dbReference type="EMBL" id="MDQ0362685.1"/>
    </source>
</evidence>
<dbReference type="InterPro" id="IPR016032">
    <property type="entry name" value="Sig_transdc_resp-reg_C-effctor"/>
</dbReference>
<keyword evidence="11" id="KW-1185">Reference proteome</keyword>
<comment type="caution">
    <text evidence="10">The sequence shown here is derived from an EMBL/GenBank/DDBJ whole genome shotgun (WGS) entry which is preliminary data.</text>
</comment>
<feature type="DNA-binding region" description="OmpR/PhoB-type" evidence="7">
    <location>
        <begin position="123"/>
        <end position="219"/>
    </location>
</feature>
<feature type="domain" description="OmpR/PhoB-type" evidence="9">
    <location>
        <begin position="123"/>
        <end position="219"/>
    </location>
</feature>
<dbReference type="PANTHER" id="PTHR48111">
    <property type="entry name" value="REGULATOR OF RPOS"/>
    <property type="match status" value="1"/>
</dbReference>
<dbReference type="InterPro" id="IPR001789">
    <property type="entry name" value="Sig_transdc_resp-reg_receiver"/>
</dbReference>
<sequence>MEKILIVEDEKHMLDLLKLELTHENYEVESATAGDVALTMALEHDYDLILLDLMLPKMNGVEVCRRLRLEKDTPVIMLTARDSVMDKVNGLESGADDYLAKPFAMEELFARIHAILRRKTNKIQMITYRDLSLNYDSFQVWKGKEEIVLTTKEFQLLKLFMRNPNKVFSRDELVEEVWGYENDSETNVVDVYIRHLRGKLENGEDKYIHTVRGIGYRFQ</sequence>
<accession>A0ABU0E7A5</accession>
<dbReference type="InterPro" id="IPR001867">
    <property type="entry name" value="OmpR/PhoB-type_DNA-bd"/>
</dbReference>
<evidence type="ECO:0000256" key="3">
    <source>
        <dbReference type="ARBA" id="ARBA00023015"/>
    </source>
</evidence>
<dbReference type="Gene3D" id="3.40.50.2300">
    <property type="match status" value="1"/>
</dbReference>
<evidence type="ECO:0000256" key="4">
    <source>
        <dbReference type="ARBA" id="ARBA00023125"/>
    </source>
</evidence>